<dbReference type="RefSeq" id="XP_055899636.1">
    <property type="nucleotide sequence ID" value="XM_056043661.1"/>
</dbReference>
<sequence length="250" mass="27859">MNNSDVESQRHKIPPMKRSCSSKSSIKSKKKELRRQSLDHDYTHSMDLLTAKPNGFSEGQAQPTEEEELTKQTSAIKGMWKKAFKSLKSNDKQTWLSKRGSLIKRKDSEPSEETVEEQSNDIDPVYSLLKCAADLPKVPAKTQKETIGCPHLINKGDTMSVSIGKASNSTFSGVVQSSSSAYASQHSIESSSSGQRATSPTSNREQMHHIVDESLGLEFRTFYRLTSPVRKTSHDGLTKRLSPNSSFDQY</sequence>
<name>A0A9W3BJN8_BIOGL</name>
<feature type="region of interest" description="Disordered" evidence="1">
    <location>
        <begin position="185"/>
        <end position="205"/>
    </location>
</feature>
<gene>
    <name evidence="3 4" type="primary">LOC106071334</name>
</gene>
<organism evidence="2 4">
    <name type="scientific">Biomphalaria glabrata</name>
    <name type="common">Bloodfluke planorb</name>
    <name type="synonym">Freshwater snail</name>
    <dbReference type="NCBI Taxonomy" id="6526"/>
    <lineage>
        <taxon>Eukaryota</taxon>
        <taxon>Metazoa</taxon>
        <taxon>Spiralia</taxon>
        <taxon>Lophotrochozoa</taxon>
        <taxon>Mollusca</taxon>
        <taxon>Gastropoda</taxon>
        <taxon>Heterobranchia</taxon>
        <taxon>Euthyneura</taxon>
        <taxon>Panpulmonata</taxon>
        <taxon>Hygrophila</taxon>
        <taxon>Lymnaeoidea</taxon>
        <taxon>Planorbidae</taxon>
        <taxon>Biomphalaria</taxon>
    </lineage>
</organism>
<feature type="compositionally biased region" description="Acidic residues" evidence="1">
    <location>
        <begin position="110"/>
        <end position="120"/>
    </location>
</feature>
<dbReference type="OMA" id="GYQRETM"/>
<dbReference type="RefSeq" id="XP_055899635.1">
    <property type="nucleotide sequence ID" value="XM_056043660.1"/>
</dbReference>
<keyword evidence="2" id="KW-1185">Reference proteome</keyword>
<dbReference type="AlphaFoldDB" id="A0A9W3BJN8"/>
<dbReference type="GeneID" id="106071334"/>
<feature type="region of interest" description="Disordered" evidence="1">
    <location>
        <begin position="97"/>
        <end position="120"/>
    </location>
</feature>
<feature type="compositionally biased region" description="Polar residues" evidence="1">
    <location>
        <begin position="194"/>
        <end position="204"/>
    </location>
</feature>
<evidence type="ECO:0000313" key="3">
    <source>
        <dbReference type="RefSeq" id="XP_055899635.1"/>
    </source>
</evidence>
<evidence type="ECO:0000313" key="2">
    <source>
        <dbReference type="Proteomes" id="UP001165740"/>
    </source>
</evidence>
<reference evidence="3 4" key="1">
    <citation type="submission" date="2025-04" db="UniProtKB">
        <authorList>
            <consortium name="RefSeq"/>
        </authorList>
    </citation>
    <scope>IDENTIFICATION</scope>
</reference>
<feature type="compositionally biased region" description="Basic and acidic residues" evidence="1">
    <location>
        <begin position="34"/>
        <end position="44"/>
    </location>
</feature>
<evidence type="ECO:0000313" key="4">
    <source>
        <dbReference type="RefSeq" id="XP_055899636.1"/>
    </source>
</evidence>
<proteinExistence type="predicted"/>
<evidence type="ECO:0000256" key="1">
    <source>
        <dbReference type="SAM" id="MobiDB-lite"/>
    </source>
</evidence>
<dbReference type="Proteomes" id="UP001165740">
    <property type="component" value="Chromosome 10"/>
</dbReference>
<protein>
    <submittedName>
        <fullName evidence="3 4">Uncharacterized protein LOC106071334</fullName>
    </submittedName>
</protein>
<feature type="region of interest" description="Disordered" evidence="1">
    <location>
        <begin position="1"/>
        <end position="72"/>
    </location>
</feature>
<accession>A0A9W3BJN8</accession>